<evidence type="ECO:0000256" key="1">
    <source>
        <dbReference type="SAM" id="MobiDB-lite"/>
    </source>
</evidence>
<evidence type="ECO:0000313" key="2">
    <source>
        <dbReference type="EMBL" id="RSH84737.1"/>
    </source>
</evidence>
<gene>
    <name evidence="2" type="ORF">EHS24_006261</name>
</gene>
<feature type="compositionally biased region" description="Polar residues" evidence="1">
    <location>
        <begin position="122"/>
        <end position="134"/>
    </location>
</feature>
<evidence type="ECO:0000313" key="3">
    <source>
        <dbReference type="Proteomes" id="UP000279236"/>
    </source>
</evidence>
<dbReference type="RefSeq" id="XP_028478185.1">
    <property type="nucleotide sequence ID" value="XM_028621733.1"/>
</dbReference>
<dbReference type="GeneID" id="39590804"/>
<proteinExistence type="predicted"/>
<name>A0A427Y0Y5_9TREE</name>
<dbReference type="Proteomes" id="UP000279236">
    <property type="component" value="Unassembled WGS sequence"/>
</dbReference>
<sequence length="231" mass="24406">MTGEHHDKGAGPSVRNGTHSEEHLHNAQPSSSGPNGPPPLSFSFAQQGYKASPVAEFARHLPTPKLQRPPAFPPGTSHVGGGGNNPSPHVRSGGIPTQSPAPYMVQVPRATAFGAQKRRLTTVPQSPTPLSANPRNGLLGATPSRQLPQFGGPLSISLPFQDDMPIEHRPQRSRTAGPLSEENDAEMVEEAFQNDNPYPRRPKTSPPAHVDEAGNAPAGGELDSSNSNRGM</sequence>
<dbReference type="AlphaFoldDB" id="A0A427Y0Y5"/>
<accession>A0A427Y0Y5</accession>
<dbReference type="EMBL" id="RSCE01000003">
    <property type="protein sequence ID" value="RSH84737.1"/>
    <property type="molecule type" value="Genomic_DNA"/>
</dbReference>
<comment type="caution">
    <text evidence="2">The sequence shown here is derived from an EMBL/GenBank/DDBJ whole genome shotgun (WGS) entry which is preliminary data.</text>
</comment>
<feature type="region of interest" description="Disordered" evidence="1">
    <location>
        <begin position="1"/>
        <end position="231"/>
    </location>
</feature>
<reference evidence="2 3" key="1">
    <citation type="submission" date="2018-11" db="EMBL/GenBank/DDBJ databases">
        <title>Genome sequence of Apiotrichum porosum DSM 27194.</title>
        <authorList>
            <person name="Aliyu H."/>
            <person name="Gorte O."/>
            <person name="Ochsenreither K."/>
        </authorList>
    </citation>
    <scope>NUCLEOTIDE SEQUENCE [LARGE SCALE GENOMIC DNA]</scope>
    <source>
        <strain evidence="2 3">DSM 27194</strain>
    </source>
</reference>
<organism evidence="2 3">
    <name type="scientific">Apiotrichum porosum</name>
    <dbReference type="NCBI Taxonomy" id="105984"/>
    <lineage>
        <taxon>Eukaryota</taxon>
        <taxon>Fungi</taxon>
        <taxon>Dikarya</taxon>
        <taxon>Basidiomycota</taxon>
        <taxon>Agaricomycotina</taxon>
        <taxon>Tremellomycetes</taxon>
        <taxon>Trichosporonales</taxon>
        <taxon>Trichosporonaceae</taxon>
        <taxon>Apiotrichum</taxon>
    </lineage>
</organism>
<keyword evidence="3" id="KW-1185">Reference proteome</keyword>
<protein>
    <submittedName>
        <fullName evidence="2">Uncharacterized protein</fullName>
    </submittedName>
</protein>